<protein>
    <submittedName>
        <fullName evidence="1">Uncharacterized protein</fullName>
    </submittedName>
</protein>
<sequence>MVAVDNPNSDPFFYQIVTLTNFRILFVRVYVNIHDSASLSSPGGNFIIGSSTFDRDIDMETEMEDSGTHSSPTTSSLSVSDREGNSLTVHDGPPADDCCPICFGSFSAPCRGPCGHWYCGGCIMEYWNHVAAFRPCKCPMCSGPITKLTPEATLSQHQDAGIRDVLKNVRQYNCLFAGGACGFILQILQLPLFVKRLLQAMMDPDRPVAYLSRLRLVAVFLGALYTLSPFDFLPRWRYLDAIDLFDCSAIVLSFSLYFVGLYSRRRRLRHLRQLDPPPNFHVDM</sequence>
<reference evidence="2" key="1">
    <citation type="journal article" date="2022" name="Mol. Ecol. Resour.">
        <title>The genomes of chicory, endive, great burdock and yacon provide insights into Asteraceae palaeo-polyploidization history and plant inulin production.</title>
        <authorList>
            <person name="Fan W."/>
            <person name="Wang S."/>
            <person name="Wang H."/>
            <person name="Wang A."/>
            <person name="Jiang F."/>
            <person name="Liu H."/>
            <person name="Zhao H."/>
            <person name="Xu D."/>
            <person name="Zhang Y."/>
        </authorList>
    </citation>
    <scope>NUCLEOTIDE SEQUENCE [LARGE SCALE GENOMIC DNA]</scope>
    <source>
        <strain evidence="2">cv. Punajuju</strain>
    </source>
</reference>
<gene>
    <name evidence="1" type="ORF">L2E82_24760</name>
</gene>
<comment type="caution">
    <text evidence="1">The sequence shown here is derived from an EMBL/GenBank/DDBJ whole genome shotgun (WGS) entry which is preliminary data.</text>
</comment>
<evidence type="ECO:0000313" key="1">
    <source>
        <dbReference type="EMBL" id="KAI3752724.1"/>
    </source>
</evidence>
<organism evidence="1 2">
    <name type="scientific">Cichorium intybus</name>
    <name type="common">Chicory</name>
    <dbReference type="NCBI Taxonomy" id="13427"/>
    <lineage>
        <taxon>Eukaryota</taxon>
        <taxon>Viridiplantae</taxon>
        <taxon>Streptophyta</taxon>
        <taxon>Embryophyta</taxon>
        <taxon>Tracheophyta</taxon>
        <taxon>Spermatophyta</taxon>
        <taxon>Magnoliopsida</taxon>
        <taxon>eudicotyledons</taxon>
        <taxon>Gunneridae</taxon>
        <taxon>Pentapetalae</taxon>
        <taxon>asterids</taxon>
        <taxon>campanulids</taxon>
        <taxon>Asterales</taxon>
        <taxon>Asteraceae</taxon>
        <taxon>Cichorioideae</taxon>
        <taxon>Cichorieae</taxon>
        <taxon>Cichoriinae</taxon>
        <taxon>Cichorium</taxon>
    </lineage>
</organism>
<reference evidence="1 2" key="2">
    <citation type="journal article" date="2022" name="Mol. Ecol. Resour.">
        <title>The genomes of chicory, endive, great burdock and yacon provide insights into Asteraceae paleo-polyploidization history and plant inulin production.</title>
        <authorList>
            <person name="Fan W."/>
            <person name="Wang S."/>
            <person name="Wang H."/>
            <person name="Wang A."/>
            <person name="Jiang F."/>
            <person name="Liu H."/>
            <person name="Zhao H."/>
            <person name="Xu D."/>
            <person name="Zhang Y."/>
        </authorList>
    </citation>
    <scope>NUCLEOTIDE SEQUENCE [LARGE SCALE GENOMIC DNA]</scope>
    <source>
        <strain evidence="2">cv. Punajuju</strain>
        <tissue evidence="1">Leaves</tissue>
    </source>
</reference>
<keyword evidence="2" id="KW-1185">Reference proteome</keyword>
<dbReference type="EMBL" id="CM042012">
    <property type="protein sequence ID" value="KAI3752724.1"/>
    <property type="molecule type" value="Genomic_DNA"/>
</dbReference>
<proteinExistence type="predicted"/>
<name>A0ACB9E148_CICIN</name>
<accession>A0ACB9E148</accession>
<dbReference type="Proteomes" id="UP001055811">
    <property type="component" value="Linkage Group LG04"/>
</dbReference>
<evidence type="ECO:0000313" key="2">
    <source>
        <dbReference type="Proteomes" id="UP001055811"/>
    </source>
</evidence>